<evidence type="ECO:0000313" key="2">
    <source>
        <dbReference type="EMBL" id="PMS15460.1"/>
    </source>
</evidence>
<sequence>MCQMERRMRNATRPPDAIHMSGEWSSSNADSFAICVADKNRLRLGLTALFFAYYLVLLVCAGWFRSVLVTPVFGVINAGIVFALSQYLFGALVAVYYARRMRVIDARIAVVAKGLSLGAVK</sequence>
<dbReference type="EMBL" id="PNYA01000031">
    <property type="protein sequence ID" value="PMS15460.1"/>
    <property type="molecule type" value="Genomic_DNA"/>
</dbReference>
<organism evidence="2 3">
    <name type="scientific">Trinickia dabaoshanensis</name>
    <dbReference type="NCBI Taxonomy" id="564714"/>
    <lineage>
        <taxon>Bacteria</taxon>
        <taxon>Pseudomonadati</taxon>
        <taxon>Pseudomonadota</taxon>
        <taxon>Betaproteobacteria</taxon>
        <taxon>Burkholderiales</taxon>
        <taxon>Burkholderiaceae</taxon>
        <taxon>Trinickia</taxon>
    </lineage>
</organism>
<evidence type="ECO:0008006" key="4">
    <source>
        <dbReference type="Google" id="ProtNLM"/>
    </source>
</evidence>
<evidence type="ECO:0000313" key="3">
    <source>
        <dbReference type="Proteomes" id="UP000235616"/>
    </source>
</evidence>
<gene>
    <name evidence="2" type="ORF">C0Z18_26840</name>
</gene>
<dbReference type="AlphaFoldDB" id="A0A2N7VE71"/>
<evidence type="ECO:0000256" key="1">
    <source>
        <dbReference type="SAM" id="Phobius"/>
    </source>
</evidence>
<keyword evidence="1" id="KW-1133">Transmembrane helix</keyword>
<feature type="transmembrane region" description="Helical" evidence="1">
    <location>
        <begin position="76"/>
        <end position="98"/>
    </location>
</feature>
<keyword evidence="1" id="KW-0812">Transmembrane</keyword>
<protein>
    <recommendedName>
        <fullName evidence="4">DUF485 domain-containing protein</fullName>
    </recommendedName>
</protein>
<keyword evidence="3" id="KW-1185">Reference proteome</keyword>
<proteinExistence type="predicted"/>
<dbReference type="InterPro" id="IPR007436">
    <property type="entry name" value="DUF485"/>
</dbReference>
<dbReference type="Pfam" id="PF04341">
    <property type="entry name" value="DUF485"/>
    <property type="match status" value="1"/>
</dbReference>
<dbReference type="PANTHER" id="PTHR38441:SF1">
    <property type="entry name" value="MEMBRANE PROTEIN"/>
    <property type="match status" value="1"/>
</dbReference>
<comment type="caution">
    <text evidence="2">The sequence shown here is derived from an EMBL/GenBank/DDBJ whole genome shotgun (WGS) entry which is preliminary data.</text>
</comment>
<feature type="transmembrane region" description="Helical" evidence="1">
    <location>
        <begin position="44"/>
        <end position="64"/>
    </location>
</feature>
<name>A0A2N7VE71_9BURK</name>
<keyword evidence="1" id="KW-0472">Membrane</keyword>
<dbReference type="Proteomes" id="UP000235616">
    <property type="component" value="Unassembled WGS sequence"/>
</dbReference>
<dbReference type="PANTHER" id="PTHR38441">
    <property type="entry name" value="INTEGRAL MEMBRANE PROTEIN-RELATED"/>
    <property type="match status" value="1"/>
</dbReference>
<reference evidence="2 3" key="1">
    <citation type="submission" date="2018-01" db="EMBL/GenBank/DDBJ databases">
        <title>Whole genome analyses suggest that Burkholderia sensu lato contains two further novel genera in the rhizoxinica-symbiotica group Mycetohabitans gen. nov., and Trinickia gen. nov.: implications for the evolution of diazotrophy and nodulation in the Burkholderiaceae.</title>
        <authorList>
            <person name="Estrada-de los Santos P."/>
            <person name="Palmer M."/>
            <person name="Chavez-Ramirez B."/>
            <person name="Beukes C."/>
            <person name="Steenkamp E.T."/>
            <person name="Hirsch A.M."/>
            <person name="Manyaka P."/>
            <person name="Maluk M."/>
            <person name="Lafos M."/>
            <person name="Crook M."/>
            <person name="Gross E."/>
            <person name="Simon M.F."/>
            <person name="Bueno dos Reis Junior F."/>
            <person name="Poole P.S."/>
            <person name="Venter S.N."/>
            <person name="James E.K."/>
        </authorList>
    </citation>
    <scope>NUCLEOTIDE SEQUENCE [LARGE SCALE GENOMIC DNA]</scope>
    <source>
        <strain evidence="2 3">GIMN1.004</strain>
    </source>
</reference>
<accession>A0A2N7VE71</accession>